<evidence type="ECO:0000259" key="3">
    <source>
        <dbReference type="PROSITE" id="PS50887"/>
    </source>
</evidence>
<evidence type="ECO:0000313" key="4">
    <source>
        <dbReference type="EMBL" id="GAU07741.1"/>
    </source>
</evidence>
<dbReference type="NCBIfam" id="TIGR00254">
    <property type="entry name" value="GGDEF"/>
    <property type="match status" value="1"/>
</dbReference>
<comment type="caution">
    <text evidence="4">The sequence shown here is derived from an EMBL/GenBank/DDBJ whole genome shotgun (WGS) entry which is preliminary data.</text>
</comment>
<feature type="compositionally biased region" description="Basic and acidic residues" evidence="2">
    <location>
        <begin position="412"/>
        <end position="422"/>
    </location>
</feature>
<dbReference type="SUPFAM" id="SSF81901">
    <property type="entry name" value="HCP-like"/>
    <property type="match status" value="1"/>
</dbReference>
<dbReference type="InterPro" id="IPR029787">
    <property type="entry name" value="Nucleotide_cyclase"/>
</dbReference>
<dbReference type="PROSITE" id="PS50005">
    <property type="entry name" value="TPR"/>
    <property type="match status" value="3"/>
</dbReference>
<protein>
    <submittedName>
        <fullName evidence="4">Diguanylate cyclase</fullName>
    </submittedName>
</protein>
<dbReference type="PROSITE" id="PS50887">
    <property type="entry name" value="GGDEF"/>
    <property type="match status" value="1"/>
</dbReference>
<dbReference type="Pfam" id="PF13432">
    <property type="entry name" value="TPR_16"/>
    <property type="match status" value="1"/>
</dbReference>
<dbReference type="InterPro" id="IPR000160">
    <property type="entry name" value="GGDEF_dom"/>
</dbReference>
<dbReference type="AlphaFoldDB" id="A0A194AF73"/>
<feature type="region of interest" description="Disordered" evidence="2">
    <location>
        <begin position="394"/>
        <end position="422"/>
    </location>
</feature>
<dbReference type="Proteomes" id="UP000095200">
    <property type="component" value="Unassembled WGS sequence"/>
</dbReference>
<gene>
    <name evidence="4" type="ORF">DPF_0439</name>
</gene>
<reference evidence="5" key="1">
    <citation type="submission" date="2016-06" db="EMBL/GenBank/DDBJ databases">
        <title>Draft genome sequence of Desulfoplanes formicivorans strain Pf12B.</title>
        <authorList>
            <person name="Watanabe M."/>
            <person name="Kojima H."/>
            <person name="Fukui M."/>
        </authorList>
    </citation>
    <scope>NUCLEOTIDE SEQUENCE [LARGE SCALE GENOMIC DNA]</scope>
    <source>
        <strain evidence="5">Pf12B</strain>
    </source>
</reference>
<evidence type="ECO:0000313" key="5">
    <source>
        <dbReference type="Proteomes" id="UP000095200"/>
    </source>
</evidence>
<evidence type="ECO:0000256" key="2">
    <source>
        <dbReference type="SAM" id="MobiDB-lite"/>
    </source>
</evidence>
<dbReference type="InterPro" id="IPR052155">
    <property type="entry name" value="Biofilm_reg_signaling"/>
</dbReference>
<feature type="repeat" description="TPR" evidence="1">
    <location>
        <begin position="568"/>
        <end position="601"/>
    </location>
</feature>
<dbReference type="Pfam" id="PF00990">
    <property type="entry name" value="GGDEF"/>
    <property type="match status" value="1"/>
</dbReference>
<feature type="compositionally biased region" description="Basic and acidic residues" evidence="2">
    <location>
        <begin position="394"/>
        <end position="405"/>
    </location>
</feature>
<dbReference type="Gene3D" id="1.25.40.10">
    <property type="entry name" value="Tetratricopeptide repeat domain"/>
    <property type="match status" value="1"/>
</dbReference>
<sequence length="803" mass="88746">MHLPTIFLPWDRSPLTGKDLIAYEPQLASCFKRCFAFQTHALRFPTSIPGSMLPEKEGMALRAFMEHDRVHIPLQADDRLLGIFVAGGIDEKDLTPLLATLPNIAAMALETVRLYKATLTDPLTGLYNHFFLQALLETEIATILSSILPGPDSSADTEYRGCFGLIHLDMDRFAVINSRFGHCFGDKLLGKVGRALQAQCPSQAHVCRTTGAAFIVFWPQGTPTRCKNLAHKLVETIASLPLEGPISRETFTLTGSAGVATYPADMQGNQFRRPAEEQARIILEKAHKATRSAKMAGGDTIFSYKDILKQGATILETLPLNRVVINAGNDLDLTEGTRFLVWPQAAGNPSVPASNQDMLYPDMYKGEILVQEVREQTSVGEILFLNDPSWSPRPGDRLSLADHQEPQTLPREQSDKDSPKQDKSCLLNLRDFIRAWTRIRTSTSAFVIALCQMSPLTASSGVQDGGPEERLAHVHKALCATFPGEHLMGRYSANTLICCFPDLDADSALAQGQKLCTEYGETTRIDLRMGMAGYPFLHCAKSEILDNARKALDHALLLPAAGAVLFDSISLTISADRMFTKGDFYSALEEYQRALVIDPANLLARNSLGICYARLGRMAEAKQHFKTVVEQGGKDLMPLYNFGCACFKTGDQQAARKAFAECLTIDPSHVYSLIRLGQLAEKDGDVQAAEHHYLKAGETEQGKGMAARHLAKLAMDRGEQDKAREFLHQALVFDPNDAFALNMLAKLYLDRGEDPEIAENLARQSVHLRPDIPAMWIEVARALETRGKKDEARTAHLRSRSRH</sequence>
<evidence type="ECO:0000256" key="1">
    <source>
        <dbReference type="PROSITE-ProRule" id="PRU00339"/>
    </source>
</evidence>
<dbReference type="Pfam" id="PF13414">
    <property type="entry name" value="TPR_11"/>
    <property type="match status" value="1"/>
</dbReference>
<dbReference type="PANTHER" id="PTHR44757">
    <property type="entry name" value="DIGUANYLATE CYCLASE DGCP"/>
    <property type="match status" value="1"/>
</dbReference>
<dbReference type="InterPro" id="IPR043128">
    <property type="entry name" value="Rev_trsase/Diguanyl_cyclase"/>
</dbReference>
<keyword evidence="1" id="KW-0802">TPR repeat</keyword>
<dbReference type="SMART" id="SM00267">
    <property type="entry name" value="GGDEF"/>
    <property type="match status" value="1"/>
</dbReference>
<dbReference type="EMBL" id="BDFE01000007">
    <property type="protein sequence ID" value="GAU07741.1"/>
    <property type="molecule type" value="Genomic_DNA"/>
</dbReference>
<feature type="repeat" description="TPR" evidence="1">
    <location>
        <begin position="704"/>
        <end position="737"/>
    </location>
</feature>
<dbReference type="SUPFAM" id="SSF55073">
    <property type="entry name" value="Nucleotide cyclase"/>
    <property type="match status" value="1"/>
</dbReference>
<dbReference type="RefSeq" id="WP_069857251.1">
    <property type="nucleotide sequence ID" value="NZ_BDFE01000007.1"/>
</dbReference>
<feature type="repeat" description="TPR" evidence="1">
    <location>
        <begin position="636"/>
        <end position="669"/>
    </location>
</feature>
<organism evidence="4 5">
    <name type="scientific">Desulfoplanes formicivorans</name>
    <dbReference type="NCBI Taxonomy" id="1592317"/>
    <lineage>
        <taxon>Bacteria</taxon>
        <taxon>Pseudomonadati</taxon>
        <taxon>Thermodesulfobacteriota</taxon>
        <taxon>Desulfovibrionia</taxon>
        <taxon>Desulfovibrionales</taxon>
        <taxon>Desulfoplanaceae</taxon>
        <taxon>Desulfoplanes</taxon>
    </lineage>
</organism>
<proteinExistence type="predicted"/>
<dbReference type="InterPro" id="IPR019734">
    <property type="entry name" value="TPR_rpt"/>
</dbReference>
<dbReference type="CDD" id="cd01949">
    <property type="entry name" value="GGDEF"/>
    <property type="match status" value="1"/>
</dbReference>
<name>A0A194AF73_9BACT</name>
<dbReference type="Pfam" id="PF13181">
    <property type="entry name" value="TPR_8"/>
    <property type="match status" value="1"/>
</dbReference>
<dbReference type="STRING" id="1592317.DPF_0439"/>
<dbReference type="PANTHER" id="PTHR44757:SF2">
    <property type="entry name" value="BIOFILM ARCHITECTURE MAINTENANCE PROTEIN MBAA"/>
    <property type="match status" value="1"/>
</dbReference>
<dbReference type="Gene3D" id="3.30.70.270">
    <property type="match status" value="1"/>
</dbReference>
<accession>A0A194AF73</accession>
<feature type="domain" description="GGDEF" evidence="3">
    <location>
        <begin position="161"/>
        <end position="306"/>
    </location>
</feature>
<dbReference type="OrthoDB" id="5430072at2"/>
<dbReference type="InterPro" id="IPR011990">
    <property type="entry name" value="TPR-like_helical_dom_sf"/>
</dbReference>
<dbReference type="SMART" id="SM00028">
    <property type="entry name" value="TPR"/>
    <property type="match status" value="5"/>
</dbReference>
<keyword evidence="5" id="KW-1185">Reference proteome</keyword>